<dbReference type="InterPro" id="IPR010629">
    <property type="entry name" value="Ins_allergen"/>
</dbReference>
<dbReference type="HOGENOM" id="CLU_880731_0_0_1"/>
<dbReference type="OMA" id="QDYICRR"/>
<dbReference type="eggNOG" id="ENOG502TAY5">
    <property type="taxonomic scope" value="Eukaryota"/>
</dbReference>
<evidence type="ECO:0000313" key="3">
    <source>
        <dbReference type="EMBL" id="EDW63630.1"/>
    </source>
</evidence>
<proteinExistence type="predicted"/>
<gene>
    <name evidence="3" type="primary">Dvir\GJ15876</name>
    <name evidence="3" type="ORF">Dvir_GJ15876</name>
</gene>
<feature type="signal peptide" evidence="2">
    <location>
        <begin position="1"/>
        <end position="19"/>
    </location>
</feature>
<dbReference type="OrthoDB" id="7882129at2759"/>
<dbReference type="EMBL" id="CH940649">
    <property type="protein sequence ID" value="EDW63630.1"/>
    <property type="molecule type" value="Genomic_DNA"/>
</dbReference>
<organism evidence="3 4">
    <name type="scientific">Drosophila virilis</name>
    <name type="common">Fruit fly</name>
    <dbReference type="NCBI Taxonomy" id="7244"/>
    <lineage>
        <taxon>Eukaryota</taxon>
        <taxon>Metazoa</taxon>
        <taxon>Ecdysozoa</taxon>
        <taxon>Arthropoda</taxon>
        <taxon>Hexapoda</taxon>
        <taxon>Insecta</taxon>
        <taxon>Pterygota</taxon>
        <taxon>Neoptera</taxon>
        <taxon>Endopterygota</taxon>
        <taxon>Diptera</taxon>
        <taxon>Brachycera</taxon>
        <taxon>Muscomorpha</taxon>
        <taxon>Ephydroidea</taxon>
        <taxon>Drosophilidae</taxon>
        <taxon>Drosophila</taxon>
    </lineage>
</organism>
<name>B4LRN5_DROVI</name>
<evidence type="ECO:0000313" key="4">
    <source>
        <dbReference type="Proteomes" id="UP000008792"/>
    </source>
</evidence>
<dbReference type="PhylomeDB" id="B4LRN5"/>
<dbReference type="PANTHER" id="PTHR21163">
    <property type="entry name" value="PROTEIN G12"/>
    <property type="match status" value="1"/>
</dbReference>
<feature type="compositionally biased region" description="Basic and acidic residues" evidence="1">
    <location>
        <begin position="90"/>
        <end position="100"/>
    </location>
</feature>
<dbReference type="KEGG" id="dvi:6628282"/>
<feature type="region of interest" description="Disordered" evidence="1">
    <location>
        <begin position="75"/>
        <end position="114"/>
    </location>
</feature>
<dbReference type="InParanoid" id="B4LRN5"/>
<evidence type="ECO:0000256" key="2">
    <source>
        <dbReference type="SAM" id="SignalP"/>
    </source>
</evidence>
<accession>B4LRN5</accession>
<feature type="chain" id="PRO_5002813015" evidence="2">
    <location>
        <begin position="20"/>
        <end position="313"/>
    </location>
</feature>
<sequence>MYQLLVYLSCSMLLVAAVTELPEETITTDAYSEFPEDYTLSELEEPSAEESDLMMVHKINWSVYDTPFGRQAREVHQPEQLADPASHSATEVESHAEKEQSSLPRDGNACPSSAERGLTSLIRKARPLLPAERLRNILANAREDGEVRELLQLLRSDQFKERVTRLHNTKEKGVLRDYVCQTLKLNHAYYLEHVRLLFNAQSSEPPSSPLPNRRKGVRGLLQDLRDAVPRAQLRELYRRQFASDKDLSEAVRRIRGTEFRRLLSNVRALPEYRAVRDDLQKAGVPLQQVLNLVATSLGSPTLDLGSETEILSG</sequence>
<dbReference type="Pfam" id="PF06757">
    <property type="entry name" value="Ins_allergen_rp"/>
    <property type="match status" value="1"/>
</dbReference>
<dbReference type="AlphaFoldDB" id="B4LRN5"/>
<keyword evidence="2" id="KW-0732">Signal</keyword>
<dbReference type="PANTHER" id="PTHR21163:SF0">
    <property type="entry name" value="GH08205P-RELATED"/>
    <property type="match status" value="1"/>
</dbReference>
<evidence type="ECO:0000256" key="1">
    <source>
        <dbReference type="SAM" id="MobiDB-lite"/>
    </source>
</evidence>
<protein>
    <submittedName>
        <fullName evidence="3">Uncharacterized protein</fullName>
    </submittedName>
</protein>
<keyword evidence="4" id="KW-1185">Reference proteome</keyword>
<reference evidence="3 4" key="1">
    <citation type="journal article" date="2007" name="Nature">
        <title>Evolution of genes and genomes on the Drosophila phylogeny.</title>
        <authorList>
            <consortium name="Drosophila 12 Genomes Consortium"/>
            <person name="Clark A.G."/>
            <person name="Eisen M.B."/>
            <person name="Smith D.R."/>
            <person name="Bergman C.M."/>
            <person name="Oliver B."/>
            <person name="Markow T.A."/>
            <person name="Kaufman T.C."/>
            <person name="Kellis M."/>
            <person name="Gelbart W."/>
            <person name="Iyer V.N."/>
            <person name="Pollard D.A."/>
            <person name="Sackton T.B."/>
            <person name="Larracuente A.M."/>
            <person name="Singh N.D."/>
            <person name="Abad J.P."/>
            <person name="Abt D.N."/>
            <person name="Adryan B."/>
            <person name="Aguade M."/>
            <person name="Akashi H."/>
            <person name="Anderson W.W."/>
            <person name="Aquadro C.F."/>
            <person name="Ardell D.H."/>
            <person name="Arguello R."/>
            <person name="Artieri C.G."/>
            <person name="Barbash D.A."/>
            <person name="Barker D."/>
            <person name="Barsanti P."/>
            <person name="Batterham P."/>
            <person name="Batzoglou S."/>
            <person name="Begun D."/>
            <person name="Bhutkar A."/>
            <person name="Blanco E."/>
            <person name="Bosak S.A."/>
            <person name="Bradley R.K."/>
            <person name="Brand A.D."/>
            <person name="Brent M.R."/>
            <person name="Brooks A.N."/>
            <person name="Brown R.H."/>
            <person name="Butlin R.K."/>
            <person name="Caggese C."/>
            <person name="Calvi B.R."/>
            <person name="Bernardo de Carvalho A."/>
            <person name="Caspi A."/>
            <person name="Castrezana S."/>
            <person name="Celniker S.E."/>
            <person name="Chang J.L."/>
            <person name="Chapple C."/>
            <person name="Chatterji S."/>
            <person name="Chinwalla A."/>
            <person name="Civetta A."/>
            <person name="Clifton S.W."/>
            <person name="Comeron J.M."/>
            <person name="Costello J.C."/>
            <person name="Coyne J.A."/>
            <person name="Daub J."/>
            <person name="David R.G."/>
            <person name="Delcher A.L."/>
            <person name="Delehaunty K."/>
            <person name="Do C.B."/>
            <person name="Ebling H."/>
            <person name="Edwards K."/>
            <person name="Eickbush T."/>
            <person name="Evans J.D."/>
            <person name="Filipski A."/>
            <person name="Findeiss S."/>
            <person name="Freyhult E."/>
            <person name="Fulton L."/>
            <person name="Fulton R."/>
            <person name="Garcia A.C."/>
            <person name="Gardiner A."/>
            <person name="Garfield D.A."/>
            <person name="Garvin B.E."/>
            <person name="Gibson G."/>
            <person name="Gilbert D."/>
            <person name="Gnerre S."/>
            <person name="Godfrey J."/>
            <person name="Good R."/>
            <person name="Gotea V."/>
            <person name="Gravely B."/>
            <person name="Greenberg A.J."/>
            <person name="Griffiths-Jones S."/>
            <person name="Gross S."/>
            <person name="Guigo R."/>
            <person name="Gustafson E.A."/>
            <person name="Haerty W."/>
            <person name="Hahn M.W."/>
            <person name="Halligan D.L."/>
            <person name="Halpern A.L."/>
            <person name="Halter G.M."/>
            <person name="Han M.V."/>
            <person name="Heger A."/>
            <person name="Hillier L."/>
            <person name="Hinrichs A.S."/>
            <person name="Holmes I."/>
            <person name="Hoskins R.A."/>
            <person name="Hubisz M.J."/>
            <person name="Hultmark D."/>
            <person name="Huntley M.A."/>
            <person name="Jaffe D.B."/>
            <person name="Jagadeeshan S."/>
            <person name="Jeck W.R."/>
            <person name="Johnson J."/>
            <person name="Jones C.D."/>
            <person name="Jordan W.C."/>
            <person name="Karpen G.H."/>
            <person name="Kataoka E."/>
            <person name="Keightley P.D."/>
            <person name="Kheradpour P."/>
            <person name="Kirkness E.F."/>
            <person name="Koerich L.B."/>
            <person name="Kristiansen K."/>
            <person name="Kudrna D."/>
            <person name="Kulathinal R.J."/>
            <person name="Kumar S."/>
            <person name="Kwok R."/>
            <person name="Lander E."/>
            <person name="Langley C.H."/>
            <person name="Lapoint R."/>
            <person name="Lazzaro B.P."/>
            <person name="Lee S.J."/>
            <person name="Levesque L."/>
            <person name="Li R."/>
            <person name="Lin C.F."/>
            <person name="Lin M.F."/>
            <person name="Lindblad-Toh K."/>
            <person name="Llopart A."/>
            <person name="Long M."/>
            <person name="Low L."/>
            <person name="Lozovsky E."/>
            <person name="Lu J."/>
            <person name="Luo M."/>
            <person name="Machado C.A."/>
            <person name="Makalowski W."/>
            <person name="Marzo M."/>
            <person name="Matsuda M."/>
            <person name="Matzkin L."/>
            <person name="McAllister B."/>
            <person name="McBride C.S."/>
            <person name="McKernan B."/>
            <person name="McKernan K."/>
            <person name="Mendez-Lago M."/>
            <person name="Minx P."/>
            <person name="Mollenhauer M.U."/>
            <person name="Montooth K."/>
            <person name="Mount S.M."/>
            <person name="Mu X."/>
            <person name="Myers E."/>
            <person name="Negre B."/>
            <person name="Newfeld S."/>
            <person name="Nielsen R."/>
            <person name="Noor M.A."/>
            <person name="O'Grady P."/>
            <person name="Pachter L."/>
            <person name="Papaceit M."/>
            <person name="Parisi M.J."/>
            <person name="Parisi M."/>
            <person name="Parts L."/>
            <person name="Pedersen J.S."/>
            <person name="Pesole G."/>
            <person name="Phillippy A.M."/>
            <person name="Ponting C.P."/>
            <person name="Pop M."/>
            <person name="Porcelli D."/>
            <person name="Powell J.R."/>
            <person name="Prohaska S."/>
            <person name="Pruitt K."/>
            <person name="Puig M."/>
            <person name="Quesneville H."/>
            <person name="Ram K.R."/>
            <person name="Rand D."/>
            <person name="Rasmussen M.D."/>
            <person name="Reed L.K."/>
            <person name="Reenan R."/>
            <person name="Reily A."/>
            <person name="Remington K.A."/>
            <person name="Rieger T.T."/>
            <person name="Ritchie M.G."/>
            <person name="Robin C."/>
            <person name="Rogers Y.H."/>
            <person name="Rohde C."/>
            <person name="Rozas J."/>
            <person name="Rubenfield M.J."/>
            <person name="Ruiz A."/>
            <person name="Russo S."/>
            <person name="Salzberg S.L."/>
            <person name="Sanchez-Gracia A."/>
            <person name="Saranga D.J."/>
            <person name="Sato H."/>
            <person name="Schaeffer S.W."/>
            <person name="Schatz M.C."/>
            <person name="Schlenke T."/>
            <person name="Schwartz R."/>
            <person name="Segarra C."/>
            <person name="Singh R.S."/>
            <person name="Sirot L."/>
            <person name="Sirota M."/>
            <person name="Sisneros N.B."/>
            <person name="Smith C.D."/>
            <person name="Smith T.F."/>
            <person name="Spieth J."/>
            <person name="Stage D.E."/>
            <person name="Stark A."/>
            <person name="Stephan W."/>
            <person name="Strausberg R.L."/>
            <person name="Strempel S."/>
            <person name="Sturgill D."/>
            <person name="Sutton G."/>
            <person name="Sutton G.G."/>
            <person name="Tao W."/>
            <person name="Teichmann S."/>
            <person name="Tobari Y.N."/>
            <person name="Tomimura Y."/>
            <person name="Tsolas J.M."/>
            <person name="Valente V.L."/>
            <person name="Venter E."/>
            <person name="Venter J.C."/>
            <person name="Vicario S."/>
            <person name="Vieira F.G."/>
            <person name="Vilella A.J."/>
            <person name="Villasante A."/>
            <person name="Walenz B."/>
            <person name="Wang J."/>
            <person name="Wasserman M."/>
            <person name="Watts T."/>
            <person name="Wilson D."/>
            <person name="Wilson R.K."/>
            <person name="Wing R.A."/>
            <person name="Wolfner M.F."/>
            <person name="Wong A."/>
            <person name="Wong G.K."/>
            <person name="Wu C.I."/>
            <person name="Wu G."/>
            <person name="Yamamoto D."/>
            <person name="Yang H.P."/>
            <person name="Yang S.P."/>
            <person name="Yorke J.A."/>
            <person name="Yoshida K."/>
            <person name="Zdobnov E."/>
            <person name="Zhang P."/>
            <person name="Zhang Y."/>
            <person name="Zimin A.V."/>
            <person name="Baldwin J."/>
            <person name="Abdouelleil A."/>
            <person name="Abdulkadir J."/>
            <person name="Abebe A."/>
            <person name="Abera B."/>
            <person name="Abreu J."/>
            <person name="Acer S.C."/>
            <person name="Aftuck L."/>
            <person name="Alexander A."/>
            <person name="An P."/>
            <person name="Anderson E."/>
            <person name="Anderson S."/>
            <person name="Arachi H."/>
            <person name="Azer M."/>
            <person name="Bachantsang P."/>
            <person name="Barry A."/>
            <person name="Bayul T."/>
            <person name="Berlin A."/>
            <person name="Bessette D."/>
            <person name="Bloom T."/>
            <person name="Blye J."/>
            <person name="Boguslavskiy L."/>
            <person name="Bonnet C."/>
            <person name="Boukhgalter B."/>
            <person name="Bourzgui I."/>
            <person name="Brown A."/>
            <person name="Cahill P."/>
            <person name="Channer S."/>
            <person name="Cheshatsang Y."/>
            <person name="Chuda L."/>
            <person name="Citroen M."/>
            <person name="Collymore A."/>
            <person name="Cooke P."/>
            <person name="Costello M."/>
            <person name="D'Aco K."/>
            <person name="Daza R."/>
            <person name="De Haan G."/>
            <person name="DeGray S."/>
            <person name="DeMaso C."/>
            <person name="Dhargay N."/>
            <person name="Dooley K."/>
            <person name="Dooley E."/>
            <person name="Doricent M."/>
            <person name="Dorje P."/>
            <person name="Dorjee K."/>
            <person name="Dupes A."/>
            <person name="Elong R."/>
            <person name="Falk J."/>
            <person name="Farina A."/>
            <person name="Faro S."/>
            <person name="Ferguson D."/>
            <person name="Fisher S."/>
            <person name="Foley C.D."/>
            <person name="Franke A."/>
            <person name="Friedrich D."/>
            <person name="Gadbois L."/>
            <person name="Gearin G."/>
            <person name="Gearin C.R."/>
            <person name="Giannoukos G."/>
            <person name="Goode T."/>
            <person name="Graham J."/>
            <person name="Grandbois E."/>
            <person name="Grewal S."/>
            <person name="Gyaltsen K."/>
            <person name="Hafez N."/>
            <person name="Hagos B."/>
            <person name="Hall J."/>
            <person name="Henson C."/>
            <person name="Hollinger A."/>
            <person name="Honan T."/>
            <person name="Huard M.D."/>
            <person name="Hughes L."/>
            <person name="Hurhula B."/>
            <person name="Husby M.E."/>
            <person name="Kamat A."/>
            <person name="Kanga B."/>
            <person name="Kashin S."/>
            <person name="Khazanovich D."/>
            <person name="Kisner P."/>
            <person name="Lance K."/>
            <person name="Lara M."/>
            <person name="Lee W."/>
            <person name="Lennon N."/>
            <person name="Letendre F."/>
            <person name="LeVine R."/>
            <person name="Lipovsky A."/>
            <person name="Liu X."/>
            <person name="Liu J."/>
            <person name="Liu S."/>
            <person name="Lokyitsang T."/>
            <person name="Lokyitsang Y."/>
            <person name="Lubonja R."/>
            <person name="Lui A."/>
            <person name="MacDonald P."/>
            <person name="Magnisalis V."/>
            <person name="Maru K."/>
            <person name="Matthews C."/>
            <person name="McCusker W."/>
            <person name="McDonough S."/>
            <person name="Mehta T."/>
            <person name="Meldrim J."/>
            <person name="Meneus L."/>
            <person name="Mihai O."/>
            <person name="Mihalev A."/>
            <person name="Mihova T."/>
            <person name="Mittelman R."/>
            <person name="Mlenga V."/>
            <person name="Montmayeur A."/>
            <person name="Mulrain L."/>
            <person name="Navidi A."/>
            <person name="Naylor J."/>
            <person name="Negash T."/>
            <person name="Nguyen T."/>
            <person name="Nguyen N."/>
            <person name="Nicol R."/>
            <person name="Norbu C."/>
            <person name="Norbu N."/>
            <person name="Novod N."/>
            <person name="O'Neill B."/>
            <person name="Osman S."/>
            <person name="Markiewicz E."/>
            <person name="Oyono O.L."/>
            <person name="Patti C."/>
            <person name="Phunkhang P."/>
            <person name="Pierre F."/>
            <person name="Priest M."/>
            <person name="Raghuraman S."/>
            <person name="Rege F."/>
            <person name="Reyes R."/>
            <person name="Rise C."/>
            <person name="Rogov P."/>
            <person name="Ross K."/>
            <person name="Ryan E."/>
            <person name="Settipalli S."/>
            <person name="Shea T."/>
            <person name="Sherpa N."/>
            <person name="Shi L."/>
            <person name="Shih D."/>
            <person name="Sparrow T."/>
            <person name="Spaulding J."/>
            <person name="Stalker J."/>
            <person name="Stange-Thomann N."/>
            <person name="Stavropoulos S."/>
            <person name="Stone C."/>
            <person name="Strader C."/>
            <person name="Tesfaye S."/>
            <person name="Thomson T."/>
            <person name="Thoulutsang Y."/>
            <person name="Thoulutsang D."/>
            <person name="Topham K."/>
            <person name="Topping I."/>
            <person name="Tsamla T."/>
            <person name="Vassiliev H."/>
            <person name="Vo A."/>
            <person name="Wangchuk T."/>
            <person name="Wangdi T."/>
            <person name="Weiand M."/>
            <person name="Wilkinson J."/>
            <person name="Wilson A."/>
            <person name="Yadav S."/>
            <person name="Young G."/>
            <person name="Yu Q."/>
            <person name="Zembek L."/>
            <person name="Zhong D."/>
            <person name="Zimmer A."/>
            <person name="Zwirko Z."/>
            <person name="Jaffe D.B."/>
            <person name="Alvarez P."/>
            <person name="Brockman W."/>
            <person name="Butler J."/>
            <person name="Chin C."/>
            <person name="Gnerre S."/>
            <person name="Grabherr M."/>
            <person name="Kleber M."/>
            <person name="Mauceli E."/>
            <person name="MacCallum I."/>
        </authorList>
    </citation>
    <scope>NUCLEOTIDE SEQUENCE [LARGE SCALE GENOMIC DNA]</scope>
    <source>
        <strain evidence="4">Tucson 15010-1051.87</strain>
    </source>
</reference>
<dbReference type="Proteomes" id="UP000008792">
    <property type="component" value="Unassembled WGS sequence"/>
</dbReference>